<feature type="non-terminal residue" evidence="1">
    <location>
        <position position="1"/>
    </location>
</feature>
<dbReference type="EMBL" id="WNVG01001274">
    <property type="protein sequence ID" value="MDZ5035115.1"/>
    <property type="molecule type" value="Genomic_DNA"/>
</dbReference>
<dbReference type="AlphaFoldDB" id="A0AAW9IYJ5"/>
<evidence type="ECO:0000313" key="1">
    <source>
        <dbReference type="EMBL" id="MDZ5035115.1"/>
    </source>
</evidence>
<accession>A0AAW9IYJ5</accession>
<gene>
    <name evidence="1" type="ORF">GNF81_20730</name>
</gene>
<proteinExistence type="predicted"/>
<sequence>CTGCGRIIMLPRSKFQKEAKKIVNL</sequence>
<reference evidence="1" key="1">
    <citation type="submission" date="2019-11" db="EMBL/GenBank/DDBJ databases">
        <title>Characterization of Clostridium perfringens isolates from swine manure treated agricultural soils.</title>
        <authorList>
            <person name="Wushke S.T."/>
        </authorList>
    </citation>
    <scope>NUCLEOTIDE SEQUENCE</scope>
    <source>
        <strain evidence="1">X15</strain>
    </source>
</reference>
<protein>
    <submittedName>
        <fullName evidence="1">DUF951 family protein</fullName>
    </submittedName>
</protein>
<name>A0AAW9IYJ5_CLOPF</name>
<evidence type="ECO:0000313" key="2">
    <source>
        <dbReference type="Proteomes" id="UP001289066"/>
    </source>
</evidence>
<organism evidence="1 2">
    <name type="scientific">Clostridium perfringens</name>
    <dbReference type="NCBI Taxonomy" id="1502"/>
    <lineage>
        <taxon>Bacteria</taxon>
        <taxon>Bacillati</taxon>
        <taxon>Bacillota</taxon>
        <taxon>Clostridia</taxon>
        <taxon>Eubacteriales</taxon>
        <taxon>Clostridiaceae</taxon>
        <taxon>Clostridium</taxon>
    </lineage>
</organism>
<dbReference type="Pfam" id="PF06107">
    <property type="entry name" value="DUF951"/>
    <property type="match status" value="1"/>
</dbReference>
<dbReference type="InterPro" id="IPR009296">
    <property type="entry name" value="DUF951"/>
</dbReference>
<comment type="caution">
    <text evidence="1">The sequence shown here is derived from an EMBL/GenBank/DDBJ whole genome shotgun (WGS) entry which is preliminary data.</text>
</comment>
<dbReference type="Proteomes" id="UP001289066">
    <property type="component" value="Unassembled WGS sequence"/>
</dbReference>
<dbReference type="RefSeq" id="WP_416173812.1">
    <property type="nucleotide sequence ID" value="NZ_WNVG01001274.1"/>
</dbReference>